<organism evidence="1 2">
    <name type="scientific">Dipteronia sinensis</name>
    <dbReference type="NCBI Taxonomy" id="43782"/>
    <lineage>
        <taxon>Eukaryota</taxon>
        <taxon>Viridiplantae</taxon>
        <taxon>Streptophyta</taxon>
        <taxon>Embryophyta</taxon>
        <taxon>Tracheophyta</taxon>
        <taxon>Spermatophyta</taxon>
        <taxon>Magnoliopsida</taxon>
        <taxon>eudicotyledons</taxon>
        <taxon>Gunneridae</taxon>
        <taxon>Pentapetalae</taxon>
        <taxon>rosids</taxon>
        <taxon>malvids</taxon>
        <taxon>Sapindales</taxon>
        <taxon>Sapindaceae</taxon>
        <taxon>Hippocastanoideae</taxon>
        <taxon>Acereae</taxon>
        <taxon>Dipteronia</taxon>
    </lineage>
</organism>
<gene>
    <name evidence="1" type="ORF">Dsin_022320</name>
</gene>
<protein>
    <submittedName>
        <fullName evidence="1">Uncharacterized protein</fullName>
    </submittedName>
</protein>
<dbReference type="AlphaFoldDB" id="A0AAE0A1Q8"/>
<comment type="caution">
    <text evidence="1">The sequence shown here is derived from an EMBL/GenBank/DDBJ whole genome shotgun (WGS) entry which is preliminary data.</text>
</comment>
<dbReference type="Proteomes" id="UP001281410">
    <property type="component" value="Unassembled WGS sequence"/>
</dbReference>
<name>A0AAE0A1Q8_9ROSI</name>
<evidence type="ECO:0000313" key="1">
    <source>
        <dbReference type="EMBL" id="KAK3198905.1"/>
    </source>
</evidence>
<proteinExistence type="predicted"/>
<evidence type="ECO:0000313" key="2">
    <source>
        <dbReference type="Proteomes" id="UP001281410"/>
    </source>
</evidence>
<accession>A0AAE0A1Q8</accession>
<sequence>MDSSNIGNGPGQMAQPKLKEKGKLLTGNKDLSFEIQTLNVLGLKYPMGIDQLPIQSCGQDLAKSVEPGNELYPRDPTSREFEVISSGGAPWKRLGRVPGHDSMQLDRSEGCNGLESGNNSLLVKRQLTEDEKTKNNMDVGSDAKCVKRDDDRVVSNDFWNSDHRPIVVELWEEFDRDDNYRSMRSGLFHYETCWAVREDCRELVKPSWVVSGSEGVIGRIKSVVARCTKELASWNLKNCVSMTSAIAEQQKELHRASTFVSSGSWAEIRQIEANLDKLL</sequence>
<keyword evidence="2" id="KW-1185">Reference proteome</keyword>
<dbReference type="EMBL" id="JANJYJ010000007">
    <property type="protein sequence ID" value="KAK3198905.1"/>
    <property type="molecule type" value="Genomic_DNA"/>
</dbReference>
<reference evidence="1" key="1">
    <citation type="journal article" date="2023" name="Plant J.">
        <title>Genome sequences and population genomics provide insights into the demographic history, inbreeding, and mutation load of two 'living fossil' tree species of Dipteronia.</title>
        <authorList>
            <person name="Feng Y."/>
            <person name="Comes H.P."/>
            <person name="Chen J."/>
            <person name="Zhu S."/>
            <person name="Lu R."/>
            <person name="Zhang X."/>
            <person name="Li P."/>
            <person name="Qiu J."/>
            <person name="Olsen K.M."/>
            <person name="Qiu Y."/>
        </authorList>
    </citation>
    <scope>NUCLEOTIDE SEQUENCE</scope>
    <source>
        <strain evidence="1">NBL</strain>
    </source>
</reference>